<dbReference type="Proteomes" id="UP000753196">
    <property type="component" value="Unassembled WGS sequence"/>
</dbReference>
<evidence type="ECO:0000313" key="2">
    <source>
        <dbReference type="Proteomes" id="UP000753196"/>
    </source>
</evidence>
<protein>
    <submittedName>
        <fullName evidence="1">Uncharacterized protein</fullName>
    </submittedName>
</protein>
<sequence>MKTDCVFGKIHCAYDDKIVLQASRYGMPGGILKAIIDKESGFNPERYRYEPLRDYVNYSGPDGYTNITSHSFPFYHFALPGHNTVPQTIGQGDKVPDLTPPFTTIIRSYAVVTGEKGWGLRTIFYSDYNGDKDITFDDLYQNDLNDQRKSGKSQGWATSTIPYLPSLNFTPQLLLSASYGLGQVMYWEATQAKDPSGNKIMKNNNTPYDIANNTALGIELAAAVLKSKFDPLKSDPNDNCAGWSTAVKAYNGSDINAENYKKVVCGMYRENYK</sequence>
<dbReference type="AlphaFoldDB" id="A0A932R1R5"/>
<dbReference type="EMBL" id="JACQCR010000041">
    <property type="protein sequence ID" value="MBI3631041.1"/>
    <property type="molecule type" value="Genomic_DNA"/>
</dbReference>
<reference evidence="1" key="1">
    <citation type="submission" date="2020-07" db="EMBL/GenBank/DDBJ databases">
        <title>Huge and variable diversity of episymbiotic CPR bacteria and DPANN archaea in groundwater ecosystems.</title>
        <authorList>
            <person name="He C.Y."/>
            <person name="Keren R."/>
            <person name="Whittaker M."/>
            <person name="Farag I.F."/>
            <person name="Doudna J."/>
            <person name="Cate J.H.D."/>
            <person name="Banfield J.F."/>
        </authorList>
    </citation>
    <scope>NUCLEOTIDE SEQUENCE</scope>
    <source>
        <strain evidence="1">NC_groundwater_973_Pr1_S-0.2um_54_13</strain>
    </source>
</reference>
<gene>
    <name evidence="1" type="ORF">HY221_01775</name>
</gene>
<evidence type="ECO:0000313" key="1">
    <source>
        <dbReference type="EMBL" id="MBI3631041.1"/>
    </source>
</evidence>
<dbReference type="Gene3D" id="1.10.530.10">
    <property type="match status" value="1"/>
</dbReference>
<name>A0A932R1R5_9BACT</name>
<organism evidence="1 2">
    <name type="scientific">Candidatus Sungiibacteriota bacterium</name>
    <dbReference type="NCBI Taxonomy" id="2750080"/>
    <lineage>
        <taxon>Bacteria</taxon>
        <taxon>Candidatus Sungiibacteriota</taxon>
    </lineage>
</organism>
<accession>A0A932R1R5</accession>
<comment type="caution">
    <text evidence="1">The sequence shown here is derived from an EMBL/GenBank/DDBJ whole genome shotgun (WGS) entry which is preliminary data.</text>
</comment>
<proteinExistence type="predicted"/>